<feature type="transmembrane region" description="Helical" evidence="1">
    <location>
        <begin position="31"/>
        <end position="54"/>
    </location>
</feature>
<name>A0A927BWX4_9BACL</name>
<keyword evidence="3" id="KW-1185">Reference proteome</keyword>
<dbReference type="RefSeq" id="WP_190920502.1">
    <property type="nucleotide sequence ID" value="NZ_JACXIZ010000036.1"/>
</dbReference>
<comment type="caution">
    <text evidence="2">The sequence shown here is derived from an EMBL/GenBank/DDBJ whole genome shotgun (WGS) entry which is preliminary data.</text>
</comment>
<protein>
    <submittedName>
        <fullName evidence="2">Uncharacterized protein</fullName>
    </submittedName>
</protein>
<feature type="transmembrane region" description="Helical" evidence="1">
    <location>
        <begin position="60"/>
        <end position="80"/>
    </location>
</feature>
<proteinExistence type="predicted"/>
<dbReference type="Proteomes" id="UP000621560">
    <property type="component" value="Unassembled WGS sequence"/>
</dbReference>
<dbReference type="AlphaFoldDB" id="A0A927BWX4"/>
<evidence type="ECO:0000313" key="2">
    <source>
        <dbReference type="EMBL" id="MBD2847401.1"/>
    </source>
</evidence>
<feature type="transmembrane region" description="Helical" evidence="1">
    <location>
        <begin position="6"/>
        <end position="24"/>
    </location>
</feature>
<dbReference type="EMBL" id="JACXIZ010000036">
    <property type="protein sequence ID" value="MBD2847401.1"/>
    <property type="molecule type" value="Genomic_DNA"/>
</dbReference>
<keyword evidence="1" id="KW-0472">Membrane</keyword>
<organism evidence="2 3">
    <name type="scientific">Paenibacillus sabuli</name>
    <dbReference type="NCBI Taxonomy" id="2772509"/>
    <lineage>
        <taxon>Bacteria</taxon>
        <taxon>Bacillati</taxon>
        <taxon>Bacillota</taxon>
        <taxon>Bacilli</taxon>
        <taxon>Bacillales</taxon>
        <taxon>Paenibacillaceae</taxon>
        <taxon>Paenibacillus</taxon>
    </lineage>
</organism>
<reference evidence="2" key="1">
    <citation type="submission" date="2020-09" db="EMBL/GenBank/DDBJ databases">
        <title>A novel bacterium of genus Paenibacillus, isolated from South China Sea.</title>
        <authorList>
            <person name="Huang H."/>
            <person name="Mo K."/>
            <person name="Hu Y."/>
        </authorList>
    </citation>
    <scope>NUCLEOTIDE SEQUENCE</scope>
    <source>
        <strain evidence="2">IB182496</strain>
    </source>
</reference>
<evidence type="ECO:0000256" key="1">
    <source>
        <dbReference type="SAM" id="Phobius"/>
    </source>
</evidence>
<sequence length="85" mass="9739">MEKLILGLFILLVANGALIFRLFVFSNANKLVIKITLLIANPVIILGLILYYVMDEFPQKFYYGVLMVALVALGIIFYEIEKRKK</sequence>
<gene>
    <name evidence="2" type="ORF">IDH44_19540</name>
</gene>
<evidence type="ECO:0000313" key="3">
    <source>
        <dbReference type="Proteomes" id="UP000621560"/>
    </source>
</evidence>
<keyword evidence="1" id="KW-0812">Transmembrane</keyword>
<accession>A0A927BWX4</accession>
<keyword evidence="1" id="KW-1133">Transmembrane helix</keyword>